<accession>A0A316D4I1</accession>
<evidence type="ECO:0000313" key="4">
    <source>
        <dbReference type="Proteomes" id="UP000245634"/>
    </source>
</evidence>
<name>A0A316D4I1_9BACL</name>
<dbReference type="PROSITE" id="PS50943">
    <property type="entry name" value="HTH_CROC1"/>
    <property type="match status" value="1"/>
</dbReference>
<organism evidence="3 4">
    <name type="scientific">Tumebacillus permanentifrigoris</name>
    <dbReference type="NCBI Taxonomy" id="378543"/>
    <lineage>
        <taxon>Bacteria</taxon>
        <taxon>Bacillati</taxon>
        <taxon>Bacillota</taxon>
        <taxon>Bacilli</taxon>
        <taxon>Bacillales</taxon>
        <taxon>Alicyclobacillaceae</taxon>
        <taxon>Tumebacillus</taxon>
    </lineage>
</organism>
<dbReference type="AlphaFoldDB" id="A0A316D4I1"/>
<dbReference type="SUPFAM" id="SSF47413">
    <property type="entry name" value="lambda repressor-like DNA-binding domains"/>
    <property type="match status" value="1"/>
</dbReference>
<dbReference type="SUPFAM" id="SSF48452">
    <property type="entry name" value="TPR-like"/>
    <property type="match status" value="2"/>
</dbReference>
<dbReference type="OrthoDB" id="8115576at2"/>
<dbReference type="RefSeq" id="WP_109690748.1">
    <property type="nucleotide sequence ID" value="NZ_QGGL01000018.1"/>
</dbReference>
<dbReference type="InterPro" id="IPR019734">
    <property type="entry name" value="TPR_rpt"/>
</dbReference>
<sequence>MTFGAKIRELRVGKGLTHEQLANGLCSPDMMVQIESREGRPSTFVLSSIADRLDVSLDNLSGESDRRAESLALYREALELKRTMDFTGARERLEELLKHPFFGVPAVELMCNLAECNLREGELLEAFHWYHFALEEACMERNHEAMITIYKDLGHIEFAQERYDFALRQFDRALAISERLPNQDVALTTHLYILQGICHNRMQNGKVAMQCFRLAVKCCEASVDRRSVAWLMLLISKFFREMSCEWEANAYTERAAGIFREVNVLDLSERLPEQYGILLGVGGVVSEVCHALQTYLCFLDEAGYDMEAGIGYVELATLLVGENLDMASEACQQASQRLPEAPEYQTCVLELQGRIACERLEYREAADLYQQAADGYKQMKQAQQWANVMRVLSWIHRELEGASVS</sequence>
<dbReference type="CDD" id="cd00093">
    <property type="entry name" value="HTH_XRE"/>
    <property type="match status" value="1"/>
</dbReference>
<dbReference type="Pfam" id="PF13424">
    <property type="entry name" value="TPR_12"/>
    <property type="match status" value="1"/>
</dbReference>
<dbReference type="InterPro" id="IPR010982">
    <property type="entry name" value="Lambda_DNA-bd_dom_sf"/>
</dbReference>
<protein>
    <submittedName>
        <fullName evidence="3">Transcriptional regulator with XRE-family HTH domain</fullName>
    </submittedName>
</protein>
<comment type="caution">
    <text evidence="3">The sequence shown here is derived from an EMBL/GenBank/DDBJ whole genome shotgun (WGS) entry which is preliminary data.</text>
</comment>
<keyword evidence="4" id="KW-1185">Reference proteome</keyword>
<evidence type="ECO:0000259" key="2">
    <source>
        <dbReference type="PROSITE" id="PS50943"/>
    </source>
</evidence>
<dbReference type="Pfam" id="PF01381">
    <property type="entry name" value="HTH_3"/>
    <property type="match status" value="1"/>
</dbReference>
<dbReference type="SMART" id="SM00530">
    <property type="entry name" value="HTH_XRE"/>
    <property type="match status" value="1"/>
</dbReference>
<dbReference type="Gene3D" id="1.10.260.40">
    <property type="entry name" value="lambda repressor-like DNA-binding domains"/>
    <property type="match status" value="1"/>
</dbReference>
<evidence type="ECO:0000256" key="1">
    <source>
        <dbReference type="PROSITE-ProRule" id="PRU00339"/>
    </source>
</evidence>
<dbReference type="InterPro" id="IPR001387">
    <property type="entry name" value="Cro/C1-type_HTH"/>
</dbReference>
<feature type="domain" description="HTH cro/C1-type" evidence="2">
    <location>
        <begin position="7"/>
        <end position="60"/>
    </location>
</feature>
<keyword evidence="1" id="KW-0802">TPR repeat</keyword>
<proteinExistence type="predicted"/>
<dbReference type="Gene3D" id="1.25.40.10">
    <property type="entry name" value="Tetratricopeptide repeat domain"/>
    <property type="match status" value="1"/>
</dbReference>
<gene>
    <name evidence="3" type="ORF">C7459_11880</name>
</gene>
<dbReference type="Proteomes" id="UP000245634">
    <property type="component" value="Unassembled WGS sequence"/>
</dbReference>
<feature type="repeat" description="TPR" evidence="1">
    <location>
        <begin position="147"/>
        <end position="180"/>
    </location>
</feature>
<evidence type="ECO:0000313" key="3">
    <source>
        <dbReference type="EMBL" id="PWK07010.1"/>
    </source>
</evidence>
<dbReference type="GO" id="GO:0003677">
    <property type="term" value="F:DNA binding"/>
    <property type="evidence" value="ECO:0007669"/>
    <property type="project" value="InterPro"/>
</dbReference>
<reference evidence="3 4" key="1">
    <citation type="submission" date="2018-05" db="EMBL/GenBank/DDBJ databases">
        <title>Genomic Encyclopedia of Type Strains, Phase IV (KMG-IV): sequencing the most valuable type-strain genomes for metagenomic binning, comparative biology and taxonomic classification.</title>
        <authorList>
            <person name="Goeker M."/>
        </authorList>
    </citation>
    <scope>NUCLEOTIDE SEQUENCE [LARGE SCALE GENOMIC DNA]</scope>
    <source>
        <strain evidence="3 4">DSM 18773</strain>
    </source>
</reference>
<dbReference type="InterPro" id="IPR011990">
    <property type="entry name" value="TPR-like_helical_dom_sf"/>
</dbReference>
<dbReference type="PROSITE" id="PS50005">
    <property type="entry name" value="TPR"/>
    <property type="match status" value="1"/>
</dbReference>
<dbReference type="EMBL" id="QGGL01000018">
    <property type="protein sequence ID" value="PWK07010.1"/>
    <property type="molecule type" value="Genomic_DNA"/>
</dbReference>